<feature type="transmembrane region" description="Helical" evidence="10">
    <location>
        <begin position="418"/>
        <end position="438"/>
    </location>
</feature>
<proteinExistence type="predicted"/>
<evidence type="ECO:0000256" key="8">
    <source>
        <dbReference type="ARBA" id="ARBA00023065"/>
    </source>
</evidence>
<evidence type="ECO:0000256" key="9">
    <source>
        <dbReference type="ARBA" id="ARBA00023136"/>
    </source>
</evidence>
<keyword evidence="4" id="KW-0633">Potassium transport</keyword>
<evidence type="ECO:0000256" key="10">
    <source>
        <dbReference type="SAM" id="Phobius"/>
    </source>
</evidence>
<feature type="transmembrane region" description="Helical" evidence="10">
    <location>
        <begin position="321"/>
        <end position="341"/>
    </location>
</feature>
<evidence type="ECO:0000313" key="11">
    <source>
        <dbReference type="EMBL" id="SHM73174.1"/>
    </source>
</evidence>
<evidence type="ECO:0000313" key="12">
    <source>
        <dbReference type="Proteomes" id="UP000184038"/>
    </source>
</evidence>
<feature type="transmembrane region" description="Helical" evidence="10">
    <location>
        <begin position="45"/>
        <end position="64"/>
    </location>
</feature>
<accession>A0A1M7L540</accession>
<feature type="transmembrane region" description="Helical" evidence="10">
    <location>
        <begin position="192"/>
        <end position="216"/>
    </location>
</feature>
<dbReference type="GO" id="GO:0015379">
    <property type="term" value="F:potassium:chloride symporter activity"/>
    <property type="evidence" value="ECO:0007669"/>
    <property type="project" value="InterPro"/>
</dbReference>
<dbReference type="EMBL" id="FRCP01000015">
    <property type="protein sequence ID" value="SHM73174.1"/>
    <property type="molecule type" value="Genomic_DNA"/>
</dbReference>
<evidence type="ECO:0000256" key="2">
    <source>
        <dbReference type="ARBA" id="ARBA00022448"/>
    </source>
</evidence>
<comment type="subcellular location">
    <subcellularLocation>
        <location evidence="1">Cell membrane</location>
        <topology evidence="1">Multi-pass membrane protein</topology>
    </subcellularLocation>
</comment>
<dbReference type="RefSeq" id="WP_330393802.1">
    <property type="nucleotide sequence ID" value="NZ_FRCP01000015.1"/>
</dbReference>
<feature type="transmembrane region" description="Helical" evidence="10">
    <location>
        <begin position="237"/>
        <end position="260"/>
    </location>
</feature>
<evidence type="ECO:0000256" key="3">
    <source>
        <dbReference type="ARBA" id="ARBA00022475"/>
    </source>
</evidence>
<dbReference type="Proteomes" id="UP000184038">
    <property type="component" value="Unassembled WGS sequence"/>
</dbReference>
<keyword evidence="6" id="KW-0630">Potassium</keyword>
<evidence type="ECO:0000256" key="5">
    <source>
        <dbReference type="ARBA" id="ARBA00022692"/>
    </source>
</evidence>
<dbReference type="NCBIfam" id="TIGR00933">
    <property type="entry name" value="2a38"/>
    <property type="match status" value="1"/>
</dbReference>
<evidence type="ECO:0000256" key="7">
    <source>
        <dbReference type="ARBA" id="ARBA00022989"/>
    </source>
</evidence>
<dbReference type="AlphaFoldDB" id="A0A1M7L540"/>
<dbReference type="InterPro" id="IPR003445">
    <property type="entry name" value="Cat_transpt"/>
</dbReference>
<dbReference type="STRING" id="1120996.SAMN02746066_03084"/>
<feature type="transmembrane region" description="Helical" evidence="10">
    <location>
        <begin position="12"/>
        <end position="33"/>
    </location>
</feature>
<keyword evidence="8" id="KW-0406">Ion transport</keyword>
<keyword evidence="2" id="KW-0813">Transport</keyword>
<evidence type="ECO:0000256" key="4">
    <source>
        <dbReference type="ARBA" id="ARBA00022538"/>
    </source>
</evidence>
<keyword evidence="9 10" id="KW-0472">Membrane</keyword>
<dbReference type="GO" id="GO:0005886">
    <property type="term" value="C:plasma membrane"/>
    <property type="evidence" value="ECO:0007669"/>
    <property type="project" value="UniProtKB-SubCell"/>
</dbReference>
<protein>
    <submittedName>
        <fullName evidence="11">Trk system potassium uptake protein TrkH</fullName>
    </submittedName>
</protein>
<dbReference type="InterPro" id="IPR004772">
    <property type="entry name" value="TrkH"/>
</dbReference>
<evidence type="ECO:0000256" key="1">
    <source>
        <dbReference type="ARBA" id="ARBA00004651"/>
    </source>
</evidence>
<feature type="transmembrane region" description="Helical" evidence="10">
    <location>
        <begin position="76"/>
        <end position="100"/>
    </location>
</feature>
<keyword evidence="5 10" id="KW-0812">Transmembrane</keyword>
<keyword evidence="3" id="KW-1003">Cell membrane</keyword>
<dbReference type="PANTHER" id="PTHR32024">
    <property type="entry name" value="TRK SYSTEM POTASSIUM UPTAKE PROTEIN TRKG-RELATED"/>
    <property type="match status" value="1"/>
</dbReference>
<reference evidence="11 12" key="1">
    <citation type="submission" date="2016-11" db="EMBL/GenBank/DDBJ databases">
        <authorList>
            <person name="Jaros S."/>
            <person name="Januszkiewicz K."/>
            <person name="Wedrychowicz H."/>
        </authorList>
    </citation>
    <scope>NUCLEOTIDE SEQUENCE [LARGE SCALE GENOMIC DNA]</scope>
    <source>
        <strain evidence="11 12">DSM 15930</strain>
    </source>
</reference>
<keyword evidence="7 10" id="KW-1133">Transmembrane helix</keyword>
<organism evidence="11 12">
    <name type="scientific">Anaerosporobacter mobilis DSM 15930</name>
    <dbReference type="NCBI Taxonomy" id="1120996"/>
    <lineage>
        <taxon>Bacteria</taxon>
        <taxon>Bacillati</taxon>
        <taxon>Bacillota</taxon>
        <taxon>Clostridia</taxon>
        <taxon>Lachnospirales</taxon>
        <taxon>Lachnospiraceae</taxon>
        <taxon>Anaerosporobacter</taxon>
    </lineage>
</organism>
<name>A0A1M7L540_9FIRM</name>
<gene>
    <name evidence="11" type="ORF">SAMN02746066_03084</name>
</gene>
<feature type="transmembrane region" description="Helical" evidence="10">
    <location>
        <begin position="163"/>
        <end position="180"/>
    </location>
</feature>
<feature type="transmembrane region" description="Helical" evidence="10">
    <location>
        <begin position="362"/>
        <end position="383"/>
    </location>
</feature>
<sequence>MKEKLMKIKFSTTQMIVFGFLAAILIGTALLMLPFATKPGETTTLIDAMFTATTSICVTGLVTVNTLSHWTTFGHVVILILIQFGGLGVVTFTTTILLMMRKRITLRERLLIQEAYNLDTLRGLVRLTIKIMKGTFVVEGIGALLYSIEFIPKYGFISGIGRAIFNAISAFCNAGMDILGDNSLAEYVSNPLINFTTMALIILGGIGFPVWWDVLTKLRKSFKDKFNLKSFARSLRLHTKIAVGTTVILIVFGTVAIFVMEYHNKGTIGNLSFGQKIMASMFQSVTTRTAGFLTVPQENLSSDSAFISIILMFIGGSPSGTAGGIKTVTFAMIFLAAFSIIRGKQDVELCRRKIADFYIKKALAVILVSASVLFVSTIFLSVVEGGDFLDILFETTSALATVGLSRNLTPSLSTLGKFIVIVTMYLGRIGPMSMALAFNSRGVKENSRHLPGENISVG</sequence>
<dbReference type="PANTHER" id="PTHR32024:SF1">
    <property type="entry name" value="KTR SYSTEM POTASSIUM UPTAKE PROTEIN B"/>
    <property type="match status" value="1"/>
</dbReference>
<evidence type="ECO:0000256" key="6">
    <source>
        <dbReference type="ARBA" id="ARBA00022958"/>
    </source>
</evidence>
<dbReference type="Pfam" id="PF02386">
    <property type="entry name" value="TrkH"/>
    <property type="match status" value="1"/>
</dbReference>
<keyword evidence="12" id="KW-1185">Reference proteome</keyword>